<gene>
    <name evidence="2" type="ORF">PAXRUDRAFT_146584</name>
</gene>
<dbReference type="EMBL" id="KN825245">
    <property type="protein sequence ID" value="KIK92773.1"/>
    <property type="molecule type" value="Genomic_DNA"/>
</dbReference>
<keyword evidence="1" id="KW-1133">Transmembrane helix</keyword>
<sequence>ISKSVLEHNKSCQLWYMFNIGSECDHKQLVFVEKSAFDGHTPCRQCGWVLREKVCCHMIPFQCSLLRLFVPSLLGAEQQMQLLFSLYLAVLWLLPLSSFLFSTFILFLFSIGKIKSVSELIDTREWYWLGADNRYWGCKG</sequence>
<feature type="non-terminal residue" evidence="2">
    <location>
        <position position="1"/>
    </location>
</feature>
<dbReference type="Proteomes" id="UP000054538">
    <property type="component" value="Unassembled WGS sequence"/>
</dbReference>
<dbReference type="AlphaFoldDB" id="A0A0D0DME1"/>
<evidence type="ECO:0000313" key="3">
    <source>
        <dbReference type="Proteomes" id="UP000054538"/>
    </source>
</evidence>
<evidence type="ECO:0000256" key="1">
    <source>
        <dbReference type="SAM" id="Phobius"/>
    </source>
</evidence>
<keyword evidence="1" id="KW-0472">Membrane</keyword>
<reference evidence="3" key="2">
    <citation type="submission" date="2015-01" db="EMBL/GenBank/DDBJ databases">
        <title>Evolutionary Origins and Diversification of the Mycorrhizal Mutualists.</title>
        <authorList>
            <consortium name="DOE Joint Genome Institute"/>
            <consortium name="Mycorrhizal Genomics Consortium"/>
            <person name="Kohler A."/>
            <person name="Kuo A."/>
            <person name="Nagy L.G."/>
            <person name="Floudas D."/>
            <person name="Copeland A."/>
            <person name="Barry K.W."/>
            <person name="Cichocki N."/>
            <person name="Veneault-Fourrey C."/>
            <person name="LaButti K."/>
            <person name="Lindquist E.A."/>
            <person name="Lipzen A."/>
            <person name="Lundell T."/>
            <person name="Morin E."/>
            <person name="Murat C."/>
            <person name="Riley R."/>
            <person name="Ohm R."/>
            <person name="Sun H."/>
            <person name="Tunlid A."/>
            <person name="Henrissat B."/>
            <person name="Grigoriev I.V."/>
            <person name="Hibbett D.S."/>
            <person name="Martin F."/>
        </authorList>
    </citation>
    <scope>NUCLEOTIDE SEQUENCE [LARGE SCALE GENOMIC DNA]</scope>
    <source>
        <strain evidence="3">Ve08.2h10</strain>
    </source>
</reference>
<keyword evidence="1" id="KW-0812">Transmembrane</keyword>
<reference evidence="2 3" key="1">
    <citation type="submission" date="2014-04" db="EMBL/GenBank/DDBJ databases">
        <authorList>
            <consortium name="DOE Joint Genome Institute"/>
            <person name="Kuo A."/>
            <person name="Kohler A."/>
            <person name="Jargeat P."/>
            <person name="Nagy L.G."/>
            <person name="Floudas D."/>
            <person name="Copeland A."/>
            <person name="Barry K.W."/>
            <person name="Cichocki N."/>
            <person name="Veneault-Fourrey C."/>
            <person name="LaButti K."/>
            <person name="Lindquist E.A."/>
            <person name="Lipzen A."/>
            <person name="Lundell T."/>
            <person name="Morin E."/>
            <person name="Murat C."/>
            <person name="Sun H."/>
            <person name="Tunlid A."/>
            <person name="Henrissat B."/>
            <person name="Grigoriev I.V."/>
            <person name="Hibbett D.S."/>
            <person name="Martin F."/>
            <person name="Nordberg H.P."/>
            <person name="Cantor M.N."/>
            <person name="Hua S.X."/>
        </authorList>
    </citation>
    <scope>NUCLEOTIDE SEQUENCE [LARGE SCALE GENOMIC DNA]</scope>
    <source>
        <strain evidence="2 3">Ve08.2h10</strain>
    </source>
</reference>
<dbReference type="InParanoid" id="A0A0D0DME1"/>
<accession>A0A0D0DME1</accession>
<protein>
    <submittedName>
        <fullName evidence="2">Uncharacterized protein</fullName>
    </submittedName>
</protein>
<name>A0A0D0DME1_9AGAM</name>
<dbReference type="HOGENOM" id="CLU_1839930_0_0_1"/>
<feature type="transmembrane region" description="Helical" evidence="1">
    <location>
        <begin position="86"/>
        <end position="109"/>
    </location>
</feature>
<proteinExistence type="predicted"/>
<evidence type="ECO:0000313" key="2">
    <source>
        <dbReference type="EMBL" id="KIK92773.1"/>
    </source>
</evidence>
<keyword evidence="3" id="KW-1185">Reference proteome</keyword>
<organism evidence="2 3">
    <name type="scientific">Paxillus rubicundulus Ve08.2h10</name>
    <dbReference type="NCBI Taxonomy" id="930991"/>
    <lineage>
        <taxon>Eukaryota</taxon>
        <taxon>Fungi</taxon>
        <taxon>Dikarya</taxon>
        <taxon>Basidiomycota</taxon>
        <taxon>Agaricomycotina</taxon>
        <taxon>Agaricomycetes</taxon>
        <taxon>Agaricomycetidae</taxon>
        <taxon>Boletales</taxon>
        <taxon>Paxilineae</taxon>
        <taxon>Paxillaceae</taxon>
        <taxon>Paxillus</taxon>
    </lineage>
</organism>